<organism evidence="2 3">
    <name type="scientific">Aldrovandia affinis</name>
    <dbReference type="NCBI Taxonomy" id="143900"/>
    <lineage>
        <taxon>Eukaryota</taxon>
        <taxon>Metazoa</taxon>
        <taxon>Chordata</taxon>
        <taxon>Craniata</taxon>
        <taxon>Vertebrata</taxon>
        <taxon>Euteleostomi</taxon>
        <taxon>Actinopterygii</taxon>
        <taxon>Neopterygii</taxon>
        <taxon>Teleostei</taxon>
        <taxon>Notacanthiformes</taxon>
        <taxon>Halosauridae</taxon>
        <taxon>Aldrovandia</taxon>
    </lineage>
</organism>
<evidence type="ECO:0000313" key="2">
    <source>
        <dbReference type="EMBL" id="KAJ8408503.1"/>
    </source>
</evidence>
<keyword evidence="3" id="KW-1185">Reference proteome</keyword>
<reference evidence="2" key="1">
    <citation type="journal article" date="2023" name="Science">
        <title>Genome structures resolve the early diversification of teleost fishes.</title>
        <authorList>
            <person name="Parey E."/>
            <person name="Louis A."/>
            <person name="Montfort J."/>
            <person name="Bouchez O."/>
            <person name="Roques C."/>
            <person name="Iampietro C."/>
            <person name="Lluch J."/>
            <person name="Castinel A."/>
            <person name="Donnadieu C."/>
            <person name="Desvignes T."/>
            <person name="Floi Bucao C."/>
            <person name="Jouanno E."/>
            <person name="Wen M."/>
            <person name="Mejri S."/>
            <person name="Dirks R."/>
            <person name="Jansen H."/>
            <person name="Henkel C."/>
            <person name="Chen W.J."/>
            <person name="Zahm M."/>
            <person name="Cabau C."/>
            <person name="Klopp C."/>
            <person name="Thompson A.W."/>
            <person name="Robinson-Rechavi M."/>
            <person name="Braasch I."/>
            <person name="Lecointre G."/>
            <person name="Bobe J."/>
            <person name="Postlethwait J.H."/>
            <person name="Berthelot C."/>
            <person name="Roest Crollius H."/>
            <person name="Guiguen Y."/>
        </authorList>
    </citation>
    <scope>NUCLEOTIDE SEQUENCE</scope>
    <source>
        <strain evidence="2">NC1722</strain>
    </source>
</reference>
<dbReference type="AlphaFoldDB" id="A0AAD7STQ3"/>
<proteinExistence type="predicted"/>
<gene>
    <name evidence="2" type="ORF">AAFF_G00259170</name>
</gene>
<dbReference type="Proteomes" id="UP001221898">
    <property type="component" value="Unassembled WGS sequence"/>
</dbReference>
<dbReference type="EMBL" id="JAINUG010000035">
    <property type="protein sequence ID" value="KAJ8408503.1"/>
    <property type="molecule type" value="Genomic_DNA"/>
</dbReference>
<name>A0AAD7STQ3_9TELE</name>
<dbReference type="InterPro" id="IPR001846">
    <property type="entry name" value="VWF_type-D"/>
</dbReference>
<evidence type="ECO:0000259" key="1">
    <source>
        <dbReference type="PROSITE" id="PS51233"/>
    </source>
</evidence>
<protein>
    <recommendedName>
        <fullName evidence="1">VWFD domain-containing protein</fullName>
    </recommendedName>
</protein>
<accession>A0AAD7STQ3</accession>
<comment type="caution">
    <text evidence="2">The sequence shown here is derived from an EMBL/GenBank/DDBJ whole genome shotgun (WGS) entry which is preliminary data.</text>
</comment>
<dbReference type="PROSITE" id="PS51233">
    <property type="entry name" value="VWFD"/>
    <property type="match status" value="1"/>
</dbReference>
<feature type="domain" description="VWFD" evidence="1">
    <location>
        <begin position="1"/>
        <end position="42"/>
    </location>
</feature>
<evidence type="ECO:0000313" key="3">
    <source>
        <dbReference type="Proteomes" id="UP001221898"/>
    </source>
</evidence>
<sequence>MCGMCGHNDGETKLAFRMPDSNVAKSAAGFAHSWMLMHDSCREDCKLQKDRVDLGRTMSLVGELSRCYSAEPVLRCAPGCFATHTTLLNISFHCHPADNTRWMDDDASLVGEKADMVDSVVSHAECSCPTDHCTG</sequence>